<evidence type="ECO:0000256" key="1">
    <source>
        <dbReference type="SAM" id="MobiDB-lite"/>
    </source>
</evidence>
<feature type="compositionally biased region" description="Polar residues" evidence="1">
    <location>
        <begin position="219"/>
        <end position="256"/>
    </location>
</feature>
<sequence>MKDRCSQKREVHLGKAFDAGLVITKSSRTESDKHDTSSISKNDIDALDAHIRLVSNEEPMAEVQSTAIHNILANEQHHTEQYELIYDTYLLEKETVFANVALKNELRKLKGNSVDTNFAKPSILRKPFLQPPRNQLVVKQPNAFKSERPYFSKPQFASQVDVNNVLSKVQEYVLAKPHHMIAPGSSRNSQEESYYSNDMAQNHYLKEARKKIQERNRNSKSSVMHTNSLQNTTNGSKQKPRSNNQTSRSLPISKSSCGMSNGPGLQCMIPATSSSGLVSNPILQQPCNPPPKDDWDHLFQPMFDGYFNPPTIVVSLVLVAKAPIVVDLSNSPVSMLIDQDPPSTSISSTQDQEHSPMISQGFEELPKMTHFHEDPFHESLYEDSTSQGSLFIVRPIHTPFESLGRWTKDHPIENVIGDPSRSVSTRKQLQTRAMWCYFDAFLTSVEPKNFKQAMTKPSWIDAMQEEIH</sequence>
<comment type="caution">
    <text evidence="2">The sequence shown here is derived from an EMBL/GenBank/DDBJ whole genome shotgun (WGS) entry which is preliminary data.</text>
</comment>
<protein>
    <submittedName>
        <fullName evidence="2">Integrase, catalytic region, zinc finger, CCHC-type, peptidase aspartic, catalytic</fullName>
    </submittedName>
</protein>
<organism evidence="2">
    <name type="scientific">Tanacetum cinerariifolium</name>
    <name type="common">Dalmatian daisy</name>
    <name type="synonym">Chrysanthemum cinerariifolium</name>
    <dbReference type="NCBI Taxonomy" id="118510"/>
    <lineage>
        <taxon>Eukaryota</taxon>
        <taxon>Viridiplantae</taxon>
        <taxon>Streptophyta</taxon>
        <taxon>Embryophyta</taxon>
        <taxon>Tracheophyta</taxon>
        <taxon>Spermatophyta</taxon>
        <taxon>Magnoliopsida</taxon>
        <taxon>eudicotyledons</taxon>
        <taxon>Gunneridae</taxon>
        <taxon>Pentapetalae</taxon>
        <taxon>asterids</taxon>
        <taxon>campanulids</taxon>
        <taxon>Asterales</taxon>
        <taxon>Asteraceae</taxon>
        <taxon>Asteroideae</taxon>
        <taxon>Anthemideae</taxon>
        <taxon>Anthemidinae</taxon>
        <taxon>Tanacetum</taxon>
    </lineage>
</organism>
<evidence type="ECO:0000313" key="2">
    <source>
        <dbReference type="EMBL" id="GEZ55010.1"/>
    </source>
</evidence>
<dbReference type="EMBL" id="BKCJ010292646">
    <property type="protein sequence ID" value="GEZ55010.1"/>
    <property type="molecule type" value="Genomic_DNA"/>
</dbReference>
<reference evidence="2" key="1">
    <citation type="journal article" date="2019" name="Sci. Rep.">
        <title>Draft genome of Tanacetum cinerariifolium, the natural source of mosquito coil.</title>
        <authorList>
            <person name="Yamashiro T."/>
            <person name="Shiraishi A."/>
            <person name="Satake H."/>
            <person name="Nakayama K."/>
        </authorList>
    </citation>
    <scope>NUCLEOTIDE SEQUENCE</scope>
</reference>
<gene>
    <name evidence="2" type="ORF">Tci_526983</name>
</gene>
<feature type="region of interest" description="Disordered" evidence="1">
    <location>
        <begin position="211"/>
        <end position="256"/>
    </location>
</feature>
<dbReference type="AlphaFoldDB" id="A0A699IN95"/>
<feature type="non-terminal residue" evidence="2">
    <location>
        <position position="468"/>
    </location>
</feature>
<proteinExistence type="predicted"/>
<name>A0A699IN95_TANCI</name>
<accession>A0A699IN95</accession>